<organism evidence="1 2">
    <name type="scientific">Priestia megaterium (strain ATCC 14581 / DSM 32 / CCUG 1817 / JCM 2506 / NBRC 15308 / NCIMB 9376 / NCTC 10342 / NRRL B-14308 / VKM B-512 / Ford 19)</name>
    <name type="common">Bacillus megaterium</name>
    <dbReference type="NCBI Taxonomy" id="1348623"/>
    <lineage>
        <taxon>Bacteria</taxon>
        <taxon>Bacillati</taxon>
        <taxon>Bacillota</taxon>
        <taxon>Bacilli</taxon>
        <taxon>Bacillales</taxon>
        <taxon>Bacillaceae</taxon>
        <taxon>Priestia</taxon>
    </lineage>
</organism>
<dbReference type="GeneID" id="93643892"/>
<evidence type="ECO:0000313" key="2">
    <source>
        <dbReference type="Proteomes" id="UP000031829"/>
    </source>
</evidence>
<name>A0A0B6AHL8_PRIM2</name>
<dbReference type="Gene3D" id="1.25.40.290">
    <property type="entry name" value="ARM repeat domains"/>
    <property type="match status" value="1"/>
</dbReference>
<sequence length="359" mass="40916">MAEELRKSVFNEELITHLSDAFSREMSSFDKKAFHALVFQQDWQDLALKERMRRITLSMHEVLPGDYEEALHILYKVAPTVGGLQGTIFPDYVELYGLDDWEASIKALAFFTPFSTSEFAVRPFLIQDKNRMLQQMIEWAGDENHHIRRLASEGSRPRLPWGQSVPALKLDPKQTLPILEQLKCDESLYVRKSVANHLNDISYIEKDWMLDVVKSWYGKDVKTDWIVKHACRSLLKKGDPEALSLFGYGDDPGVTVTGLSLQPHTITIGDSVDFSFELSVEKPMPLRIEYGIHYVKAKGNRTQKVFMLKNVQAKAGQTLTVTKKHAFKDLSTRKHYSGTHTLSVIVNGVVKAEADFVIE</sequence>
<dbReference type="Proteomes" id="UP000031829">
    <property type="component" value="Chromosome"/>
</dbReference>
<dbReference type="InterPro" id="IPR014825">
    <property type="entry name" value="DNA_alkylation"/>
</dbReference>
<protein>
    <submittedName>
        <fullName evidence="1">DNA alkylation repair enzyme family protein</fullName>
    </submittedName>
</protein>
<dbReference type="InterPro" id="IPR016024">
    <property type="entry name" value="ARM-type_fold"/>
</dbReference>
<dbReference type="KEGG" id="bmeg:BG04_384"/>
<dbReference type="AlphaFoldDB" id="A0A0B6AHL8"/>
<dbReference type="HOGENOM" id="CLU_064289_0_0_9"/>
<reference evidence="1 2" key="1">
    <citation type="journal article" date="2015" name="Genome Announc.">
        <title>Complete genome sequences for 35 biothreat assay-relevant bacillus species.</title>
        <authorList>
            <person name="Johnson S.L."/>
            <person name="Daligault H.E."/>
            <person name="Davenport K.W."/>
            <person name="Jaissle J."/>
            <person name="Frey K.G."/>
            <person name="Ladner J.T."/>
            <person name="Broomall S.M."/>
            <person name="Bishop-Lilly K.A."/>
            <person name="Bruce D.C."/>
            <person name="Gibbons H.S."/>
            <person name="Coyne S.R."/>
            <person name="Lo C.C."/>
            <person name="Meincke L."/>
            <person name="Munk A.C."/>
            <person name="Koroleva G.I."/>
            <person name="Rosenzweig C.N."/>
            <person name="Palacios G.F."/>
            <person name="Redden C.L."/>
            <person name="Minogue T.D."/>
            <person name="Chain P.S."/>
        </authorList>
    </citation>
    <scope>NUCLEOTIDE SEQUENCE [LARGE SCALE GENOMIC DNA]</scope>
    <source>
        <strain evidence="2">ATCC 14581 / DSM 32 / JCM 2506 / NBRC 15308 / NCIMB 9376 / NCTC 10342 / NRRL B-14308 / VKM B-512</strain>
    </source>
</reference>
<dbReference type="SUPFAM" id="SSF48371">
    <property type="entry name" value="ARM repeat"/>
    <property type="match status" value="1"/>
</dbReference>
<accession>A0A0B6AHL8</accession>
<proteinExistence type="predicted"/>
<evidence type="ECO:0000313" key="1">
    <source>
        <dbReference type="EMBL" id="AJI24380.1"/>
    </source>
</evidence>
<dbReference type="EMBL" id="CP009920">
    <property type="protein sequence ID" value="AJI24380.1"/>
    <property type="molecule type" value="Genomic_DNA"/>
</dbReference>
<gene>
    <name evidence="1" type="ORF">BG04_384</name>
</gene>
<dbReference type="RefSeq" id="WP_034650155.1">
    <property type="nucleotide sequence ID" value="NZ_BCVB01000006.1"/>
</dbReference>
<dbReference type="Pfam" id="PF08713">
    <property type="entry name" value="DNA_alkylation"/>
    <property type="match status" value="1"/>
</dbReference>